<evidence type="ECO:0000313" key="14">
    <source>
        <dbReference type="Proteomes" id="UP000315131"/>
    </source>
</evidence>
<dbReference type="GO" id="GO:0000156">
    <property type="term" value="F:phosphorelay response regulator activity"/>
    <property type="evidence" value="ECO:0007669"/>
    <property type="project" value="TreeGrafter"/>
</dbReference>
<reference evidence="13 14" key="1">
    <citation type="submission" date="2019-06" db="EMBL/GenBank/DDBJ databases">
        <title>Gramella sabulilitoris sp. nov., isolated from a marine sand.</title>
        <authorList>
            <person name="Yoon J.-H."/>
        </authorList>
    </citation>
    <scope>NUCLEOTIDE SEQUENCE [LARGE SCALE GENOMIC DNA]</scope>
    <source>
        <strain evidence="13 14">HSMS-1</strain>
    </source>
</reference>
<evidence type="ECO:0000256" key="7">
    <source>
        <dbReference type="ARBA" id="ARBA00022679"/>
    </source>
</evidence>
<dbReference type="OrthoDB" id="9766459at2"/>
<dbReference type="GO" id="GO:0030295">
    <property type="term" value="F:protein kinase activator activity"/>
    <property type="evidence" value="ECO:0007669"/>
    <property type="project" value="TreeGrafter"/>
</dbReference>
<keyword evidence="5" id="KW-0597">Phosphoprotein</keyword>
<dbReference type="Pfam" id="PF02518">
    <property type="entry name" value="HATPase_c"/>
    <property type="match status" value="1"/>
</dbReference>
<dbReference type="FunFam" id="3.30.565.10:FF:000006">
    <property type="entry name" value="Sensor histidine kinase WalK"/>
    <property type="match status" value="1"/>
</dbReference>
<dbReference type="InterPro" id="IPR003018">
    <property type="entry name" value="GAF"/>
</dbReference>
<comment type="catalytic activity">
    <reaction evidence="1">
        <text>ATP + protein L-histidine = ADP + protein N-phospho-L-histidine.</text>
        <dbReference type="EC" id="2.7.13.3"/>
    </reaction>
</comment>
<dbReference type="GO" id="GO:0007234">
    <property type="term" value="P:osmosensory signaling via phosphorelay pathway"/>
    <property type="evidence" value="ECO:0007669"/>
    <property type="project" value="TreeGrafter"/>
</dbReference>
<dbReference type="InterPro" id="IPR001294">
    <property type="entry name" value="Phytochrome"/>
</dbReference>
<sequence length="736" mass="83369">MPRDIYPEKVDLSSCEKEPIHIIGATQDHGLLLACNRFNGKITQVSANSQEIIGWPEKKLLKSNLKSLLGEELSNKILKANSEEDTFPVVEVKIGSETFVAITHSSGESLIVDIEPVQKNENSLDFQKELSEILSTLNNAGTSEDLCRDAVRITRKTFGYDRVMIYKFDEDWNGKVIAEEKNEDMESWLGLHYPASDIPKQARALFLKNKIRIIADVNYTPVKITPEISPINNEPLDLSNSNLRAVSPIHIEYLQNMQVGASLTAALISNGKLWGLLACHHNEARFINYYQRQTCEFLIQIFSNELSVKESQHYLNQIEKYDALRIRLIDQIQQLDNIKKGLSEFPLKITDLLPSSGAAIILNGKIKLVGETPEKRQVKKLFKQLILPGEQNLFSTNNLSEIYPEAKEFQEVASGLLSVRLGRSERDFILWFRPEVIQTVDWGGNPANKATYDRNKERLTPRKSFDKWSEKLTGYSDSWKDHEIAGAGNLSESLSYILLERQKRKIDDLNRQLVDAHEELKLFSQGLSHDLKAPLRGIDGYAFILKEDYYSGLPKPGQRAIDTILSSTREMGELIDNVLSFAGVSAQRMNKQIFSVQHLLEDILQSLNMEVNYPATKIAIEPDLPAMFGDKRMIAQVWSNLITNALKYSENNDRPGIEIGSATVENRTVYFVRDNGVGFDMKYKEDIFNLFSRFSGENFKGTGIGLAIVKKIIEKHEGKIWAESSPGQGSVFYFHV</sequence>
<dbReference type="RefSeq" id="WP_143410367.1">
    <property type="nucleotide sequence ID" value="NZ_VHSF01000002.1"/>
</dbReference>
<dbReference type="PROSITE" id="PS50109">
    <property type="entry name" value="HIS_KIN"/>
    <property type="match status" value="1"/>
</dbReference>
<proteinExistence type="inferred from homology"/>
<dbReference type="Gene3D" id="1.10.287.130">
    <property type="match status" value="1"/>
</dbReference>
<feature type="domain" description="Phytochrome chromophore attachment site" evidence="11">
    <location>
        <begin position="142"/>
        <end position="300"/>
    </location>
</feature>
<keyword evidence="9" id="KW-0157">Chromophore</keyword>
<dbReference type="Gene3D" id="3.30.450.270">
    <property type="match status" value="1"/>
</dbReference>
<dbReference type="PRINTS" id="PR01033">
    <property type="entry name" value="PHYTOCHROME"/>
</dbReference>
<evidence type="ECO:0000259" key="11">
    <source>
        <dbReference type="PROSITE" id="PS50046"/>
    </source>
</evidence>
<name>A0A550I265_9FLAO</name>
<evidence type="ECO:0000256" key="9">
    <source>
        <dbReference type="ARBA" id="ARBA00022991"/>
    </source>
</evidence>
<dbReference type="Pfam" id="PF00512">
    <property type="entry name" value="HisKA"/>
    <property type="match status" value="1"/>
</dbReference>
<dbReference type="EC" id="2.7.13.3" evidence="3"/>
<dbReference type="Gene3D" id="3.30.565.10">
    <property type="entry name" value="Histidine kinase-like ATPase, C-terminal domain"/>
    <property type="match status" value="1"/>
</dbReference>
<dbReference type="Pfam" id="PF01590">
    <property type="entry name" value="GAF"/>
    <property type="match status" value="1"/>
</dbReference>
<organism evidence="13 14">
    <name type="scientific">Christiangramia sabulilitoris</name>
    <dbReference type="NCBI Taxonomy" id="2583991"/>
    <lineage>
        <taxon>Bacteria</taxon>
        <taxon>Pseudomonadati</taxon>
        <taxon>Bacteroidota</taxon>
        <taxon>Flavobacteriia</taxon>
        <taxon>Flavobacteriales</taxon>
        <taxon>Flavobacteriaceae</taxon>
        <taxon>Christiangramia</taxon>
    </lineage>
</organism>
<dbReference type="InterPro" id="IPR029016">
    <property type="entry name" value="GAF-like_dom_sf"/>
</dbReference>
<keyword evidence="10" id="KW-0675">Receptor</keyword>
<dbReference type="SMART" id="SM00387">
    <property type="entry name" value="HATPase_c"/>
    <property type="match status" value="1"/>
</dbReference>
<dbReference type="SMART" id="SM00065">
    <property type="entry name" value="GAF"/>
    <property type="match status" value="1"/>
</dbReference>
<dbReference type="Proteomes" id="UP000315131">
    <property type="component" value="Unassembled WGS sequence"/>
</dbReference>
<dbReference type="InterPro" id="IPR003594">
    <property type="entry name" value="HATPase_dom"/>
</dbReference>
<keyword evidence="14" id="KW-1185">Reference proteome</keyword>
<dbReference type="Pfam" id="PF08446">
    <property type="entry name" value="PAS_2"/>
    <property type="match status" value="1"/>
</dbReference>
<dbReference type="InterPro" id="IPR013515">
    <property type="entry name" value="Phytochrome_cen-reg"/>
</dbReference>
<dbReference type="CDD" id="cd00082">
    <property type="entry name" value="HisKA"/>
    <property type="match status" value="1"/>
</dbReference>
<comment type="similarity">
    <text evidence="2">In the N-terminal section; belongs to the phytochrome family.</text>
</comment>
<dbReference type="Gene3D" id="3.30.450.20">
    <property type="entry name" value="PAS domain"/>
    <property type="match status" value="1"/>
</dbReference>
<protein>
    <recommendedName>
        <fullName evidence="3">histidine kinase</fullName>
        <ecNumber evidence="3">2.7.13.3</ecNumber>
    </recommendedName>
</protein>
<dbReference type="InterPro" id="IPR035965">
    <property type="entry name" value="PAS-like_dom_sf"/>
</dbReference>
<dbReference type="SUPFAM" id="SSF55785">
    <property type="entry name" value="PYP-like sensor domain (PAS domain)"/>
    <property type="match status" value="1"/>
</dbReference>
<dbReference type="GO" id="GO:0009881">
    <property type="term" value="F:photoreceptor activity"/>
    <property type="evidence" value="ECO:0007669"/>
    <property type="project" value="UniProtKB-KW"/>
</dbReference>
<comment type="caution">
    <text evidence="13">The sequence shown here is derived from an EMBL/GenBank/DDBJ whole genome shotgun (WGS) entry which is preliminary data.</text>
</comment>
<evidence type="ECO:0000256" key="8">
    <source>
        <dbReference type="ARBA" id="ARBA00022777"/>
    </source>
</evidence>
<evidence type="ECO:0000259" key="12">
    <source>
        <dbReference type="PROSITE" id="PS50109"/>
    </source>
</evidence>
<dbReference type="GO" id="GO:0000155">
    <property type="term" value="F:phosphorelay sensor kinase activity"/>
    <property type="evidence" value="ECO:0007669"/>
    <property type="project" value="InterPro"/>
</dbReference>
<dbReference type="PANTHER" id="PTHR42878:SF15">
    <property type="entry name" value="BACTERIOPHYTOCHROME"/>
    <property type="match status" value="1"/>
</dbReference>
<evidence type="ECO:0000256" key="5">
    <source>
        <dbReference type="ARBA" id="ARBA00022553"/>
    </source>
</evidence>
<dbReference type="InterPro" id="IPR003661">
    <property type="entry name" value="HisK_dim/P_dom"/>
</dbReference>
<dbReference type="InterPro" id="IPR036097">
    <property type="entry name" value="HisK_dim/P_sf"/>
</dbReference>
<gene>
    <name evidence="13" type="ORF">FGM01_06610</name>
</gene>
<dbReference type="InterPro" id="IPR013654">
    <property type="entry name" value="PAS_2"/>
</dbReference>
<dbReference type="InterPro" id="IPR043150">
    <property type="entry name" value="Phytochrome_PHY_sf"/>
</dbReference>
<dbReference type="GO" id="GO:0006355">
    <property type="term" value="P:regulation of DNA-templated transcription"/>
    <property type="evidence" value="ECO:0007669"/>
    <property type="project" value="InterPro"/>
</dbReference>
<dbReference type="InterPro" id="IPR036890">
    <property type="entry name" value="HATPase_C_sf"/>
</dbReference>
<keyword evidence="7" id="KW-0808">Transferase</keyword>
<dbReference type="PANTHER" id="PTHR42878">
    <property type="entry name" value="TWO-COMPONENT HISTIDINE KINASE"/>
    <property type="match status" value="1"/>
</dbReference>
<dbReference type="SMART" id="SM00388">
    <property type="entry name" value="HisKA"/>
    <property type="match status" value="1"/>
</dbReference>
<evidence type="ECO:0000313" key="13">
    <source>
        <dbReference type="EMBL" id="TRO65073.1"/>
    </source>
</evidence>
<evidence type="ECO:0000256" key="6">
    <source>
        <dbReference type="ARBA" id="ARBA00022606"/>
    </source>
</evidence>
<evidence type="ECO:0000256" key="4">
    <source>
        <dbReference type="ARBA" id="ARBA00022543"/>
    </source>
</evidence>
<evidence type="ECO:0000256" key="2">
    <source>
        <dbReference type="ARBA" id="ARBA00006402"/>
    </source>
</evidence>
<evidence type="ECO:0000256" key="1">
    <source>
        <dbReference type="ARBA" id="ARBA00000085"/>
    </source>
</evidence>
<dbReference type="AlphaFoldDB" id="A0A550I265"/>
<dbReference type="Gene3D" id="3.30.450.40">
    <property type="match status" value="1"/>
</dbReference>
<dbReference type="InterPro" id="IPR050351">
    <property type="entry name" value="BphY/WalK/GraS-like"/>
</dbReference>
<dbReference type="InterPro" id="IPR016132">
    <property type="entry name" value="Phyto_chromo_attachment"/>
</dbReference>
<feature type="domain" description="Histidine kinase" evidence="12">
    <location>
        <begin position="526"/>
        <end position="736"/>
    </location>
</feature>
<dbReference type="GO" id="GO:0009584">
    <property type="term" value="P:detection of visible light"/>
    <property type="evidence" value="ECO:0007669"/>
    <property type="project" value="InterPro"/>
</dbReference>
<dbReference type="EMBL" id="VHSF01000002">
    <property type="protein sequence ID" value="TRO65073.1"/>
    <property type="molecule type" value="Genomic_DNA"/>
</dbReference>
<dbReference type="InterPro" id="IPR005467">
    <property type="entry name" value="His_kinase_dom"/>
</dbReference>
<evidence type="ECO:0000256" key="3">
    <source>
        <dbReference type="ARBA" id="ARBA00012438"/>
    </source>
</evidence>
<dbReference type="SUPFAM" id="SSF55874">
    <property type="entry name" value="ATPase domain of HSP90 chaperone/DNA topoisomerase II/histidine kinase"/>
    <property type="match status" value="1"/>
</dbReference>
<dbReference type="Pfam" id="PF00360">
    <property type="entry name" value="PHY"/>
    <property type="match status" value="1"/>
</dbReference>
<keyword evidence="6" id="KW-0716">Sensory transduction</keyword>
<dbReference type="SUPFAM" id="SSF55781">
    <property type="entry name" value="GAF domain-like"/>
    <property type="match status" value="2"/>
</dbReference>
<evidence type="ECO:0000256" key="10">
    <source>
        <dbReference type="ARBA" id="ARBA00023170"/>
    </source>
</evidence>
<keyword evidence="4" id="KW-0600">Photoreceptor protein</keyword>
<keyword evidence="8" id="KW-0418">Kinase</keyword>
<dbReference type="SUPFAM" id="SSF47384">
    <property type="entry name" value="Homodimeric domain of signal transducing histidine kinase"/>
    <property type="match status" value="1"/>
</dbReference>
<dbReference type="PROSITE" id="PS50046">
    <property type="entry name" value="PHYTOCHROME_2"/>
    <property type="match status" value="1"/>
</dbReference>
<accession>A0A550I265</accession>